<comment type="catalytic activity">
    <reaction evidence="6">
        <text>L-threonyl-[protein] + ATP = 3-O-(5'-adenylyl)-L-threonyl-[protein] + diphosphate</text>
        <dbReference type="Rhea" id="RHEA:54292"/>
        <dbReference type="Rhea" id="RHEA-COMP:11060"/>
        <dbReference type="Rhea" id="RHEA-COMP:13847"/>
        <dbReference type="ChEBI" id="CHEBI:30013"/>
        <dbReference type="ChEBI" id="CHEBI:30616"/>
        <dbReference type="ChEBI" id="CHEBI:33019"/>
        <dbReference type="ChEBI" id="CHEBI:138113"/>
        <dbReference type="EC" id="2.7.7.108"/>
    </reaction>
</comment>
<evidence type="ECO:0000256" key="3">
    <source>
        <dbReference type="ARBA" id="ARBA00022741"/>
    </source>
</evidence>
<evidence type="ECO:0000256" key="4">
    <source>
        <dbReference type="ARBA" id="ARBA00022840"/>
    </source>
</evidence>
<proteinExistence type="predicted"/>
<evidence type="ECO:0000313" key="9">
    <source>
        <dbReference type="EMBL" id="GAB57098.1"/>
    </source>
</evidence>
<evidence type="ECO:0000256" key="5">
    <source>
        <dbReference type="ARBA" id="ARBA00034531"/>
    </source>
</evidence>
<organism evidence="9 10">
    <name type="scientific">Rheinheimera nanhaiensis E407-8</name>
    <dbReference type="NCBI Taxonomy" id="562729"/>
    <lineage>
        <taxon>Bacteria</taxon>
        <taxon>Pseudomonadati</taxon>
        <taxon>Pseudomonadota</taxon>
        <taxon>Gammaproteobacteria</taxon>
        <taxon>Chromatiales</taxon>
        <taxon>Chromatiaceae</taxon>
        <taxon>Rheinheimera</taxon>
    </lineage>
</organism>
<dbReference type="InterPro" id="IPR003812">
    <property type="entry name" value="Fido"/>
</dbReference>
<dbReference type="PANTHER" id="PTHR39560:SF1">
    <property type="entry name" value="PROTEIN ADENYLYLTRANSFERASE FIC-RELATED"/>
    <property type="match status" value="1"/>
</dbReference>
<comment type="catalytic activity">
    <reaction evidence="7">
        <text>L-tyrosyl-[protein] + ATP = O-(5'-adenylyl)-L-tyrosyl-[protein] + diphosphate</text>
        <dbReference type="Rhea" id="RHEA:54288"/>
        <dbReference type="Rhea" id="RHEA-COMP:10136"/>
        <dbReference type="Rhea" id="RHEA-COMP:13846"/>
        <dbReference type="ChEBI" id="CHEBI:30616"/>
        <dbReference type="ChEBI" id="CHEBI:33019"/>
        <dbReference type="ChEBI" id="CHEBI:46858"/>
        <dbReference type="ChEBI" id="CHEBI:83624"/>
        <dbReference type="EC" id="2.7.7.108"/>
    </reaction>
</comment>
<dbReference type="PROSITE" id="PS51459">
    <property type="entry name" value="FIDO"/>
    <property type="match status" value="1"/>
</dbReference>
<dbReference type="SUPFAM" id="SSF140931">
    <property type="entry name" value="Fic-like"/>
    <property type="match status" value="1"/>
</dbReference>
<evidence type="ECO:0000256" key="7">
    <source>
        <dbReference type="ARBA" id="ARBA00048696"/>
    </source>
</evidence>
<dbReference type="Pfam" id="PF02661">
    <property type="entry name" value="Fic"/>
    <property type="match status" value="1"/>
</dbReference>
<evidence type="ECO:0000256" key="1">
    <source>
        <dbReference type="ARBA" id="ARBA00022679"/>
    </source>
</evidence>
<dbReference type="GO" id="GO:0051302">
    <property type="term" value="P:regulation of cell division"/>
    <property type="evidence" value="ECO:0007669"/>
    <property type="project" value="TreeGrafter"/>
</dbReference>
<keyword evidence="1" id="KW-0808">Transferase</keyword>
<dbReference type="OrthoDB" id="9807853at2"/>
<keyword evidence="4" id="KW-0067">ATP-binding</keyword>
<dbReference type="PANTHER" id="PTHR39560">
    <property type="entry name" value="PROTEIN ADENYLYLTRANSFERASE FIC-RELATED"/>
    <property type="match status" value="1"/>
</dbReference>
<dbReference type="RefSeq" id="WP_008217558.1">
    <property type="nucleotide sequence ID" value="NZ_BAFK01000001.1"/>
</dbReference>
<protein>
    <recommendedName>
        <fullName evidence="5">protein adenylyltransferase</fullName>
        <ecNumber evidence="5">2.7.7.108</ecNumber>
    </recommendedName>
</protein>
<evidence type="ECO:0000259" key="8">
    <source>
        <dbReference type="PROSITE" id="PS51459"/>
    </source>
</evidence>
<dbReference type="Proteomes" id="UP000004374">
    <property type="component" value="Unassembled WGS sequence"/>
</dbReference>
<evidence type="ECO:0000256" key="6">
    <source>
        <dbReference type="ARBA" id="ARBA00047939"/>
    </source>
</evidence>
<gene>
    <name evidence="9" type="primary">fic</name>
    <name evidence="9" type="ORF">RNAN_0061</name>
</gene>
<dbReference type="AlphaFoldDB" id="I1DSS0"/>
<keyword evidence="3" id="KW-0547">Nucleotide-binding</keyword>
<name>I1DSS0_9GAMM</name>
<evidence type="ECO:0000313" key="10">
    <source>
        <dbReference type="Proteomes" id="UP000004374"/>
    </source>
</evidence>
<sequence>MRDKYGVLQDVYCYPASDVLVNLLNIRNTKELAEAEAALSLARYRNYQSALTSLEQLTLAHLQHLHYQLFQDIYAWAGQLRTVDISKGTTRFCNCQRIEPEADKLIALIPALEQISSKDMMADAMADLYCELNMLHPFRDGNGRAQRFFFEEMAFLLGYEILWPPISQQQWVNANIAGANLNLEPLKQIFRQALMF</sequence>
<dbReference type="EC" id="2.7.7.108" evidence="5"/>
<comment type="caution">
    <text evidence="9">The sequence shown here is derived from an EMBL/GenBank/DDBJ whole genome shotgun (WGS) entry which is preliminary data.</text>
</comment>
<dbReference type="STRING" id="562729.RNAN_0061"/>
<reference evidence="9 10" key="1">
    <citation type="journal article" date="2012" name="J. Bacteriol.">
        <title>Genome Sequence of the Protease-Producing Bacterium Rheinheimera nanhaiensis E407-8T, Isolated from Deep-Sea Sediment of the South China Sea.</title>
        <authorList>
            <person name="Zhang X.-Y."/>
            <person name="Zhang Y.-J."/>
            <person name="Qin Q.-L."/>
            <person name="Xie B.-B."/>
            <person name="Chen X.-L."/>
            <person name="Zhou B.-C."/>
            <person name="Zhang Y.-Z."/>
        </authorList>
    </citation>
    <scope>NUCLEOTIDE SEQUENCE [LARGE SCALE GENOMIC DNA]</scope>
    <source>
        <strain evidence="9 10">E407-8</strain>
    </source>
</reference>
<keyword evidence="10" id="KW-1185">Reference proteome</keyword>
<evidence type="ECO:0000256" key="2">
    <source>
        <dbReference type="ARBA" id="ARBA00022695"/>
    </source>
</evidence>
<dbReference type="GO" id="GO:0070733">
    <property type="term" value="F:AMPylase activity"/>
    <property type="evidence" value="ECO:0007669"/>
    <property type="project" value="UniProtKB-EC"/>
</dbReference>
<dbReference type="InterPro" id="IPR036597">
    <property type="entry name" value="Fido-like_dom_sf"/>
</dbReference>
<accession>I1DSS0</accession>
<keyword evidence="2" id="KW-0548">Nucleotidyltransferase</keyword>
<dbReference type="EMBL" id="BAFK01000001">
    <property type="protein sequence ID" value="GAB57098.1"/>
    <property type="molecule type" value="Genomic_DNA"/>
</dbReference>
<dbReference type="Gene3D" id="1.10.3290.10">
    <property type="entry name" value="Fido-like domain"/>
    <property type="match status" value="1"/>
</dbReference>
<dbReference type="GO" id="GO:0005524">
    <property type="term" value="F:ATP binding"/>
    <property type="evidence" value="ECO:0007669"/>
    <property type="project" value="UniProtKB-KW"/>
</dbReference>
<feature type="domain" description="Fido" evidence="8">
    <location>
        <begin position="57"/>
        <end position="192"/>
    </location>
</feature>